<comment type="caution">
    <text evidence="2">The sequence shown here is derived from an EMBL/GenBank/DDBJ whole genome shotgun (WGS) entry which is preliminary data.</text>
</comment>
<feature type="compositionally biased region" description="Polar residues" evidence="1">
    <location>
        <begin position="342"/>
        <end position="354"/>
    </location>
</feature>
<feature type="compositionally biased region" description="Low complexity" evidence="1">
    <location>
        <begin position="300"/>
        <end position="317"/>
    </location>
</feature>
<feature type="compositionally biased region" description="Low complexity" evidence="1">
    <location>
        <begin position="450"/>
        <end position="468"/>
    </location>
</feature>
<evidence type="ECO:0000313" key="2">
    <source>
        <dbReference type="EMBL" id="KAH8083312.1"/>
    </source>
</evidence>
<evidence type="ECO:0000313" key="3">
    <source>
        <dbReference type="Proteomes" id="UP000813824"/>
    </source>
</evidence>
<feature type="compositionally biased region" description="Basic and acidic residues" evidence="1">
    <location>
        <begin position="201"/>
        <end position="230"/>
    </location>
</feature>
<evidence type="ECO:0000256" key="1">
    <source>
        <dbReference type="SAM" id="MobiDB-lite"/>
    </source>
</evidence>
<feature type="compositionally biased region" description="Low complexity" evidence="1">
    <location>
        <begin position="140"/>
        <end position="155"/>
    </location>
</feature>
<organism evidence="2 3">
    <name type="scientific">Cristinia sonorae</name>
    <dbReference type="NCBI Taxonomy" id="1940300"/>
    <lineage>
        <taxon>Eukaryota</taxon>
        <taxon>Fungi</taxon>
        <taxon>Dikarya</taxon>
        <taxon>Basidiomycota</taxon>
        <taxon>Agaricomycotina</taxon>
        <taxon>Agaricomycetes</taxon>
        <taxon>Agaricomycetidae</taxon>
        <taxon>Agaricales</taxon>
        <taxon>Pleurotineae</taxon>
        <taxon>Stephanosporaceae</taxon>
        <taxon>Cristinia</taxon>
    </lineage>
</organism>
<dbReference type="AlphaFoldDB" id="A0A8K0UG44"/>
<keyword evidence="3" id="KW-1185">Reference proteome</keyword>
<gene>
    <name evidence="2" type="ORF">BXZ70DRAFT_579056</name>
</gene>
<reference evidence="2" key="1">
    <citation type="journal article" date="2021" name="New Phytol.">
        <title>Evolutionary innovations through gain and loss of genes in the ectomycorrhizal Boletales.</title>
        <authorList>
            <person name="Wu G."/>
            <person name="Miyauchi S."/>
            <person name="Morin E."/>
            <person name="Kuo A."/>
            <person name="Drula E."/>
            <person name="Varga T."/>
            <person name="Kohler A."/>
            <person name="Feng B."/>
            <person name="Cao Y."/>
            <person name="Lipzen A."/>
            <person name="Daum C."/>
            <person name="Hundley H."/>
            <person name="Pangilinan J."/>
            <person name="Johnson J."/>
            <person name="Barry K."/>
            <person name="LaButti K."/>
            <person name="Ng V."/>
            <person name="Ahrendt S."/>
            <person name="Min B."/>
            <person name="Choi I.G."/>
            <person name="Park H."/>
            <person name="Plett J.M."/>
            <person name="Magnuson J."/>
            <person name="Spatafora J.W."/>
            <person name="Nagy L.G."/>
            <person name="Henrissat B."/>
            <person name="Grigoriev I.V."/>
            <person name="Yang Z.L."/>
            <person name="Xu J."/>
            <person name="Martin F.M."/>
        </authorList>
    </citation>
    <scope>NUCLEOTIDE SEQUENCE</scope>
    <source>
        <strain evidence="2">KKN 215</strain>
    </source>
</reference>
<dbReference type="EMBL" id="JAEVFJ010000048">
    <property type="protein sequence ID" value="KAH8083312.1"/>
    <property type="molecule type" value="Genomic_DNA"/>
</dbReference>
<feature type="compositionally biased region" description="Pro residues" evidence="1">
    <location>
        <begin position="108"/>
        <end position="139"/>
    </location>
</feature>
<sequence>MHRPGFYRGPTSSMLYAPEDDFHKTLDEKLELLHQLEDTTWNDDHSYPPSDSDATASSVNLPFEDEEENDDACEACVYDPYLFAPSSPTRGTIASGIVPFTSDREKPLPSPPLFQYRQPPPPPPPTPGYYSPVPSPPSTPQSLTFSSSASSSPRLPHTPPRPPFLLSAPRPRTRSNRMSVGSTRSTLTHSPFPSISSTLSHLEDRETEVEKRSGVYVTDAERGAEQRTDETLGDSSAVIRGPVRKTSKELLKLQSFVAVADTELSLASRKASPTLSTSHSSPQLRTLADLAATPASPLRTASPASTLASTSTQTARTHTLTRSHTFPSPLDDFGCDNPPMSPSSRWSIDSTRSGQPLLPSVAENSPSDSPAKPRKRDRLISFISRNRTGSVGKAPSSPSSESEFADLIGFQPEFFVGSSRRSSKVISQPSSSSLHLPIQQPTDITPPLPISTSSSTSSASSSSTLPTPVDGNSSEDVLPHPSFFSPDQSSYLPEVDDAEYEADMYEPTLPLPSPSVPTASFLIPQRPQSSFPFLSTFRRKTRRHRKLVVNIPPYEPAMSVEEENGNPAAKKLKIEEGQRKRHDAVVRWCESFGPLRRVEKRADGSLHIHWKEWEAADTVCRIAGQVHIKSVGTVSLEWHYLK</sequence>
<feature type="compositionally biased region" description="Polar residues" evidence="1">
    <location>
        <begin position="176"/>
        <end position="200"/>
    </location>
</feature>
<accession>A0A8K0UG44</accession>
<proteinExistence type="predicted"/>
<feature type="region of interest" description="Disordered" evidence="1">
    <location>
        <begin position="296"/>
        <end position="403"/>
    </location>
</feature>
<feature type="region of interest" description="Disordered" evidence="1">
    <location>
        <begin position="426"/>
        <end position="491"/>
    </location>
</feature>
<name>A0A8K0UG44_9AGAR</name>
<feature type="region of interest" description="Disordered" evidence="1">
    <location>
        <begin position="100"/>
        <end position="234"/>
    </location>
</feature>
<dbReference type="OrthoDB" id="3071736at2759"/>
<feature type="region of interest" description="Disordered" evidence="1">
    <location>
        <begin position="40"/>
        <end position="71"/>
    </location>
</feature>
<protein>
    <submittedName>
        <fullName evidence="2">Uncharacterized protein</fullName>
    </submittedName>
</protein>
<dbReference type="Proteomes" id="UP000813824">
    <property type="component" value="Unassembled WGS sequence"/>
</dbReference>